<feature type="non-terminal residue" evidence="2">
    <location>
        <position position="99"/>
    </location>
</feature>
<feature type="transmembrane region" description="Helical" evidence="1">
    <location>
        <begin position="21"/>
        <end position="46"/>
    </location>
</feature>
<feature type="transmembrane region" description="Helical" evidence="1">
    <location>
        <begin position="52"/>
        <end position="70"/>
    </location>
</feature>
<keyword evidence="1" id="KW-1133">Transmembrane helix</keyword>
<reference evidence="2" key="1">
    <citation type="submission" date="2023-05" db="EMBL/GenBank/DDBJ databases">
        <title>Cataloging the Phylogenetic Diversity of Human Bladder Bacteria.</title>
        <authorList>
            <person name="Du J."/>
        </authorList>
    </citation>
    <scope>NUCLEOTIDE SEQUENCE</scope>
    <source>
        <strain evidence="2">UMB8703</strain>
    </source>
</reference>
<sequence length="99" mass="11004">SFILSMIPSFDGMSKRAITKLFNTILTRAGITLIITTAFSISTMLYTLSAGYPFFLIAFLQIVTFAGIYFKLGDLMSMLSLQSNDSQSVGSRVMRKPRM</sequence>
<comment type="caution">
    <text evidence="2">The sequence shown here is derived from an EMBL/GenBank/DDBJ whole genome shotgun (WGS) entry which is preliminary data.</text>
</comment>
<protein>
    <recommendedName>
        <fullName evidence="4">MFS transporter</fullName>
    </recommendedName>
</protein>
<dbReference type="EMBL" id="JASOIH010000267">
    <property type="protein sequence ID" value="MDK6900579.1"/>
    <property type="molecule type" value="Genomic_DNA"/>
</dbReference>
<dbReference type="Proteomes" id="UP001230629">
    <property type="component" value="Unassembled WGS sequence"/>
</dbReference>
<accession>A0AAW6XU47</accession>
<evidence type="ECO:0008006" key="4">
    <source>
        <dbReference type="Google" id="ProtNLM"/>
    </source>
</evidence>
<evidence type="ECO:0000313" key="2">
    <source>
        <dbReference type="EMBL" id="MDK6900579.1"/>
    </source>
</evidence>
<feature type="non-terminal residue" evidence="2">
    <location>
        <position position="1"/>
    </location>
</feature>
<dbReference type="AlphaFoldDB" id="A0AAW6XU47"/>
<proteinExistence type="predicted"/>
<organism evidence="2 3">
    <name type="scientific">Streptococcus agalactiae</name>
    <dbReference type="NCBI Taxonomy" id="1311"/>
    <lineage>
        <taxon>Bacteria</taxon>
        <taxon>Bacillati</taxon>
        <taxon>Bacillota</taxon>
        <taxon>Bacilli</taxon>
        <taxon>Lactobacillales</taxon>
        <taxon>Streptococcaceae</taxon>
        <taxon>Streptococcus</taxon>
    </lineage>
</organism>
<gene>
    <name evidence="2" type="ORF">QP229_11525</name>
</gene>
<evidence type="ECO:0000256" key="1">
    <source>
        <dbReference type="SAM" id="Phobius"/>
    </source>
</evidence>
<keyword evidence="1" id="KW-0472">Membrane</keyword>
<name>A0AAW6XU47_STRAG</name>
<evidence type="ECO:0000313" key="3">
    <source>
        <dbReference type="Proteomes" id="UP001230629"/>
    </source>
</evidence>
<keyword evidence="1" id="KW-0812">Transmembrane</keyword>